<dbReference type="Pfam" id="PF05866">
    <property type="entry name" value="RusA"/>
    <property type="match status" value="1"/>
</dbReference>
<dbReference type="RefSeq" id="WP_382746287.1">
    <property type="nucleotide sequence ID" value="NZ_JBHMCT010000058.1"/>
</dbReference>
<dbReference type="InterPro" id="IPR008822">
    <property type="entry name" value="Endonuclease_RusA-like"/>
</dbReference>
<sequence>MSALPIDTWQQAVVITVHGTPAGQGQISFLGKGRGARHTNEKSLKPWRNAIIQAAHKATGAHGYIDPRRTGTCALCRTAKDQHGLYANIPTGAEITITVPKPATAPKRRRSWPITRYSTDIDHHARAVLDSLSQSGVIKDDSQIVDLTVRKVYPAEHPDALDRPGAIIRLYTLVDPA</sequence>
<protein>
    <submittedName>
        <fullName evidence="1">RusA family crossover junction endodeoxyribonuclease</fullName>
    </submittedName>
</protein>
<gene>
    <name evidence="1" type="ORF">ACFFTP_31330</name>
</gene>
<organism evidence="1 2">
    <name type="scientific">Streptomyces roseoviridis</name>
    <dbReference type="NCBI Taxonomy" id="67361"/>
    <lineage>
        <taxon>Bacteria</taxon>
        <taxon>Bacillati</taxon>
        <taxon>Actinomycetota</taxon>
        <taxon>Actinomycetes</taxon>
        <taxon>Kitasatosporales</taxon>
        <taxon>Streptomycetaceae</taxon>
        <taxon>Streptomyces</taxon>
    </lineage>
</organism>
<evidence type="ECO:0000313" key="1">
    <source>
        <dbReference type="EMBL" id="MFB9558660.1"/>
    </source>
</evidence>
<dbReference type="Proteomes" id="UP001589716">
    <property type="component" value="Unassembled WGS sequence"/>
</dbReference>
<proteinExistence type="predicted"/>
<comment type="caution">
    <text evidence="1">The sequence shown here is derived from an EMBL/GenBank/DDBJ whole genome shotgun (WGS) entry which is preliminary data.</text>
</comment>
<reference evidence="1 2" key="1">
    <citation type="submission" date="2024-09" db="EMBL/GenBank/DDBJ databases">
        <authorList>
            <person name="Sun Q."/>
            <person name="Mori K."/>
        </authorList>
    </citation>
    <scope>NUCLEOTIDE SEQUENCE [LARGE SCALE GENOMIC DNA]</scope>
    <source>
        <strain evidence="1 2">JCM 4414</strain>
    </source>
</reference>
<accession>A0ABV5QYQ0</accession>
<name>A0ABV5QYQ0_9ACTN</name>
<evidence type="ECO:0000313" key="2">
    <source>
        <dbReference type="Proteomes" id="UP001589716"/>
    </source>
</evidence>
<dbReference type="Gene3D" id="3.30.1330.70">
    <property type="entry name" value="Holliday junction resolvase RusA"/>
    <property type="match status" value="1"/>
</dbReference>
<keyword evidence="2" id="KW-1185">Reference proteome</keyword>
<dbReference type="SUPFAM" id="SSF103084">
    <property type="entry name" value="Holliday junction resolvase RusA"/>
    <property type="match status" value="1"/>
</dbReference>
<dbReference type="EMBL" id="JBHMCT010000058">
    <property type="protein sequence ID" value="MFB9558660.1"/>
    <property type="molecule type" value="Genomic_DNA"/>
</dbReference>
<dbReference type="InterPro" id="IPR036614">
    <property type="entry name" value="RusA-like_sf"/>
</dbReference>